<dbReference type="GO" id="GO:0005199">
    <property type="term" value="F:structural constituent of cell wall"/>
    <property type="evidence" value="ECO:0007669"/>
    <property type="project" value="InterPro"/>
</dbReference>
<dbReference type="GeneID" id="38782628"/>
<dbReference type="OrthoDB" id="4225815at2759"/>
<dbReference type="Proteomes" id="UP000287166">
    <property type="component" value="Unassembled WGS sequence"/>
</dbReference>
<dbReference type="InterPro" id="IPR019778">
    <property type="entry name" value="Class_I_Hydrophobin_CS"/>
</dbReference>
<dbReference type="GO" id="GO:0009277">
    <property type="term" value="C:fungal-type cell wall"/>
    <property type="evidence" value="ECO:0007669"/>
    <property type="project" value="InterPro"/>
</dbReference>
<dbReference type="InterPro" id="IPR001338">
    <property type="entry name" value="Class_I_Hydrophobin"/>
</dbReference>
<evidence type="ECO:0000313" key="9">
    <source>
        <dbReference type="EMBL" id="GBE85711.1"/>
    </source>
</evidence>
<dbReference type="AlphaFoldDB" id="A0A401GU04"/>
<keyword evidence="4 7" id="KW-0964">Secreted</keyword>
<name>A0A401GU04_9APHY</name>
<feature type="compositionally biased region" description="Polar residues" evidence="8">
    <location>
        <begin position="41"/>
        <end position="50"/>
    </location>
</feature>
<dbReference type="InParanoid" id="A0A401GU04"/>
<evidence type="ECO:0000256" key="5">
    <source>
        <dbReference type="ARBA" id="ARBA00022729"/>
    </source>
</evidence>
<dbReference type="EMBL" id="BFAD01000008">
    <property type="protein sequence ID" value="GBE85711.1"/>
    <property type="molecule type" value="Genomic_DNA"/>
</dbReference>
<feature type="region of interest" description="Disordered" evidence="8">
    <location>
        <begin position="26"/>
        <end position="50"/>
    </location>
</feature>
<comment type="caution">
    <text evidence="9">The sequence shown here is derived from an EMBL/GenBank/DDBJ whole genome shotgun (WGS) entry which is preliminary data.</text>
</comment>
<protein>
    <recommendedName>
        <fullName evidence="7">Hydrophobin</fullName>
    </recommendedName>
</protein>
<keyword evidence="3 7" id="KW-0134">Cell wall</keyword>
<accession>A0A401GU04</accession>
<evidence type="ECO:0000256" key="1">
    <source>
        <dbReference type="ARBA" id="ARBA00004191"/>
    </source>
</evidence>
<gene>
    <name evidence="9" type="ORF">SCP_0802330</name>
</gene>
<dbReference type="SMART" id="SM00075">
    <property type="entry name" value="HYDRO"/>
    <property type="match status" value="1"/>
</dbReference>
<evidence type="ECO:0000256" key="8">
    <source>
        <dbReference type="SAM" id="MobiDB-lite"/>
    </source>
</evidence>
<comment type="similarity">
    <text evidence="2 7">Belongs to the fungal hydrophobin family.</text>
</comment>
<dbReference type="PROSITE" id="PS00956">
    <property type="entry name" value="HYDROPHOBIN"/>
    <property type="match status" value="1"/>
</dbReference>
<dbReference type="RefSeq" id="XP_027616624.1">
    <property type="nucleotide sequence ID" value="XM_027760823.1"/>
</dbReference>
<keyword evidence="10" id="KW-1185">Reference proteome</keyword>
<comment type="subcellular location">
    <subcellularLocation>
        <location evidence="1 7">Secreted</location>
        <location evidence="1 7">Cell wall</location>
    </subcellularLocation>
</comment>
<organism evidence="9 10">
    <name type="scientific">Sparassis crispa</name>
    <dbReference type="NCBI Taxonomy" id="139825"/>
    <lineage>
        <taxon>Eukaryota</taxon>
        <taxon>Fungi</taxon>
        <taxon>Dikarya</taxon>
        <taxon>Basidiomycota</taxon>
        <taxon>Agaricomycotina</taxon>
        <taxon>Agaricomycetes</taxon>
        <taxon>Polyporales</taxon>
        <taxon>Sparassidaceae</taxon>
        <taxon>Sparassis</taxon>
    </lineage>
</organism>
<dbReference type="CDD" id="cd23507">
    <property type="entry name" value="hydrophobin_I"/>
    <property type="match status" value="1"/>
</dbReference>
<evidence type="ECO:0000313" key="10">
    <source>
        <dbReference type="Proteomes" id="UP000287166"/>
    </source>
</evidence>
<evidence type="ECO:0000256" key="4">
    <source>
        <dbReference type="ARBA" id="ARBA00022525"/>
    </source>
</evidence>
<dbReference type="Pfam" id="PF01185">
    <property type="entry name" value="Hydrophobin"/>
    <property type="match status" value="1"/>
</dbReference>
<evidence type="ECO:0000256" key="2">
    <source>
        <dbReference type="ARBA" id="ARBA00010446"/>
    </source>
</evidence>
<sequence length="167" mass="17359">MSEGGSQRSLFGRQTLVTVKKTSYISPPHPPHPSFEHPFTAPTSHTSPTHLASTIPPITMFALRTLAVLALAAAALARPQSSSQCDSGSIACCDSTYDPESYEAQFIMKALNIDQTNLPAGKVATSCGGGISNVGGGSTCANIPVCCENNTFNGLVNFGCTSIPIIL</sequence>
<evidence type="ECO:0000256" key="6">
    <source>
        <dbReference type="ARBA" id="ARBA00023157"/>
    </source>
</evidence>
<keyword evidence="5 7" id="KW-0732">Signal</keyword>
<reference evidence="9 10" key="1">
    <citation type="journal article" date="2018" name="Sci. Rep.">
        <title>Genome sequence of the cauliflower mushroom Sparassis crispa (Hanabiratake) and its association with beneficial usage.</title>
        <authorList>
            <person name="Kiyama R."/>
            <person name="Furutani Y."/>
            <person name="Kawaguchi K."/>
            <person name="Nakanishi T."/>
        </authorList>
    </citation>
    <scope>NUCLEOTIDE SEQUENCE [LARGE SCALE GENOMIC DNA]</scope>
</reference>
<evidence type="ECO:0000256" key="3">
    <source>
        <dbReference type="ARBA" id="ARBA00022512"/>
    </source>
</evidence>
<keyword evidence="6 7" id="KW-1015">Disulfide bond</keyword>
<evidence type="ECO:0000256" key="7">
    <source>
        <dbReference type="RuleBase" id="RU365009"/>
    </source>
</evidence>
<proteinExistence type="inferred from homology"/>
<dbReference type="STRING" id="139825.A0A401GU04"/>